<dbReference type="SMART" id="SM00875">
    <property type="entry name" value="BACK"/>
    <property type="match status" value="1"/>
</dbReference>
<dbReference type="Gene3D" id="1.25.40.420">
    <property type="match status" value="1"/>
</dbReference>
<proteinExistence type="predicted"/>
<evidence type="ECO:0000313" key="4">
    <source>
        <dbReference type="EMBL" id="WAR27397.1"/>
    </source>
</evidence>
<dbReference type="InterPro" id="IPR038648">
    <property type="entry name" value="PHR_sf"/>
</dbReference>
<dbReference type="PROSITE" id="PS50097">
    <property type="entry name" value="BTB"/>
    <property type="match status" value="1"/>
</dbReference>
<feature type="non-terminal residue" evidence="4">
    <location>
        <position position="1"/>
    </location>
</feature>
<dbReference type="InterPro" id="IPR011705">
    <property type="entry name" value="BACK"/>
</dbReference>
<dbReference type="SUPFAM" id="SSF54695">
    <property type="entry name" value="POZ domain"/>
    <property type="match status" value="1"/>
</dbReference>
<name>A0ABY7FYY6_MYAAR</name>
<evidence type="ECO:0000256" key="1">
    <source>
        <dbReference type="ARBA" id="ARBA00004496"/>
    </source>
</evidence>
<reference evidence="4" key="1">
    <citation type="submission" date="2022-11" db="EMBL/GenBank/DDBJ databases">
        <title>Centuries of genome instability and evolution in soft-shell clam transmissible cancer (bioRxiv).</title>
        <authorList>
            <person name="Hart S.F.M."/>
            <person name="Yonemitsu M.A."/>
            <person name="Giersch R.M."/>
            <person name="Beal B.F."/>
            <person name="Arriagada G."/>
            <person name="Davis B.W."/>
            <person name="Ostrander E.A."/>
            <person name="Goff S.P."/>
            <person name="Metzger M.J."/>
        </authorList>
    </citation>
    <scope>NUCLEOTIDE SEQUENCE</scope>
    <source>
        <strain evidence="4">MELC-2E11</strain>
        <tissue evidence="4">Siphon/mantle</tissue>
    </source>
</reference>
<dbReference type="Gene3D" id="3.30.710.10">
    <property type="entry name" value="Potassium Channel Kv1.1, Chain A"/>
    <property type="match status" value="1"/>
</dbReference>
<dbReference type="InterPro" id="IPR012983">
    <property type="entry name" value="PHR"/>
</dbReference>
<comment type="subcellular location">
    <subcellularLocation>
        <location evidence="1">Cytoplasm</location>
    </subcellularLocation>
</comment>
<dbReference type="PANTHER" id="PTHR45774">
    <property type="entry name" value="BTB/POZ DOMAIN-CONTAINING"/>
    <property type="match status" value="1"/>
</dbReference>
<evidence type="ECO:0000313" key="5">
    <source>
        <dbReference type="Proteomes" id="UP001164746"/>
    </source>
</evidence>
<dbReference type="InterPro" id="IPR011333">
    <property type="entry name" value="SKP1/BTB/POZ_sf"/>
</dbReference>
<evidence type="ECO:0000256" key="2">
    <source>
        <dbReference type="ARBA" id="ARBA00022490"/>
    </source>
</evidence>
<sequence>TNNRDVQTNICDVQTYNRDVQTYNRDVQTNNRDVQTNNRDVQTDNRDVFKPTTAMCSDEQPRCSDRQPRCVQTDNRDVQTDNRDVFKPTTAMFRPTTAMFRPTTAMFRPTTAMFRPTTAMFRPTIAMCSNRQPRCVQTDNRDVFRPTTAMFRPTNAMCSNRQPRCAQTNNRDIQTDNRDVQTNNCNVQTYNRDVQIDNRDVENLMCHTIYSRLAEHLMSDAWQHAESFSVTNVKMLDDDVLCDVTILAGTDKREMRCHRFILASRSPVFYTMFCGSLPETGVVEIPDVEADVFQQVIRYLYTNDIVITPESVMAIMYMANKYDIQQLTKCCQEYLEEKMSVENVCVILDQAVKFEEKELEKKCYLFIAENSTEVFATEGFQVLSRGTLETVLAKEQDNHKLKPEDIYIACAKWAKTQCLMESPSDITNAKLRAKLGNLVDMINFCKMTYDSFIDNVSYDNILTGDEKVRYLQDIRKETTKPKSAFVVERLLIVTSSWTYGGFQDGISFRVSDDVTLCGVALYLPCEIGQVTGSLTVLQGQTPVLSQTITLQYRPEIKYEIIIFSSKIPVRSGTIYSVRQTLLGTKTYRGENYRGKQCVQGVEIEFLELNFGQSDNGTRLERGQFHGLMFEK</sequence>
<gene>
    <name evidence="4" type="ORF">MAR_013101</name>
</gene>
<dbReference type="Proteomes" id="UP001164746">
    <property type="component" value="Chromosome 15"/>
</dbReference>
<keyword evidence="5" id="KW-1185">Reference proteome</keyword>
<dbReference type="Pfam" id="PF00651">
    <property type="entry name" value="BTB"/>
    <property type="match status" value="1"/>
</dbReference>
<organism evidence="4 5">
    <name type="scientific">Mya arenaria</name>
    <name type="common">Soft-shell clam</name>
    <dbReference type="NCBI Taxonomy" id="6604"/>
    <lineage>
        <taxon>Eukaryota</taxon>
        <taxon>Metazoa</taxon>
        <taxon>Spiralia</taxon>
        <taxon>Lophotrochozoa</taxon>
        <taxon>Mollusca</taxon>
        <taxon>Bivalvia</taxon>
        <taxon>Autobranchia</taxon>
        <taxon>Heteroconchia</taxon>
        <taxon>Euheterodonta</taxon>
        <taxon>Imparidentia</taxon>
        <taxon>Neoheterodontei</taxon>
        <taxon>Myida</taxon>
        <taxon>Myoidea</taxon>
        <taxon>Myidae</taxon>
        <taxon>Mya</taxon>
    </lineage>
</organism>
<dbReference type="InterPro" id="IPR000210">
    <property type="entry name" value="BTB/POZ_dom"/>
</dbReference>
<keyword evidence="2" id="KW-0963">Cytoplasm</keyword>
<protein>
    <submittedName>
        <fullName evidence="4">BTBD6-like protein</fullName>
    </submittedName>
</protein>
<dbReference type="EMBL" id="CP111026">
    <property type="protein sequence ID" value="WAR27397.1"/>
    <property type="molecule type" value="Genomic_DNA"/>
</dbReference>
<accession>A0ABY7FYY6</accession>
<dbReference type="Pfam" id="PF07707">
    <property type="entry name" value="BACK"/>
    <property type="match status" value="1"/>
</dbReference>
<dbReference type="PANTHER" id="PTHR45774:SF3">
    <property type="entry name" value="BTB (POZ) DOMAIN-CONTAINING 2B-RELATED"/>
    <property type="match status" value="1"/>
</dbReference>
<dbReference type="Gene3D" id="2.60.120.820">
    <property type="entry name" value="PHR domain"/>
    <property type="match status" value="1"/>
</dbReference>
<dbReference type="Pfam" id="PF08005">
    <property type="entry name" value="PHR"/>
    <property type="match status" value="1"/>
</dbReference>
<evidence type="ECO:0000259" key="3">
    <source>
        <dbReference type="PROSITE" id="PS50097"/>
    </source>
</evidence>
<feature type="domain" description="BTB" evidence="3">
    <location>
        <begin position="242"/>
        <end position="309"/>
    </location>
</feature>
<dbReference type="SMART" id="SM00225">
    <property type="entry name" value="BTB"/>
    <property type="match status" value="1"/>
</dbReference>